<comment type="caution">
    <text evidence="1">The sequence shown here is derived from an EMBL/GenBank/DDBJ whole genome shotgun (WGS) entry which is preliminary data.</text>
</comment>
<dbReference type="GO" id="GO:0016740">
    <property type="term" value="F:transferase activity"/>
    <property type="evidence" value="ECO:0007669"/>
    <property type="project" value="UniProtKB-KW"/>
</dbReference>
<dbReference type="Proteomes" id="UP000023351">
    <property type="component" value="Unassembled WGS sequence"/>
</dbReference>
<sequence>MTPALQLSPNGNGRFDIAASAITCHGKFHDGIDLPDI</sequence>
<reference evidence="1 2" key="1">
    <citation type="submission" date="2013-12" db="EMBL/GenBank/DDBJ databases">
        <authorList>
            <person name="Zelazny A."/>
            <person name="Olivier K."/>
            <person name="Holland S."/>
            <person name="Lenaerts A."/>
            <person name="Ordway D."/>
            <person name="DeGroote M.A."/>
            <person name="Parker T."/>
            <person name="Sizemore C."/>
            <person name="Tallon L.J."/>
            <person name="Sadzewicz L.K."/>
            <person name="Sengamalay N."/>
            <person name="Fraser C.M."/>
            <person name="Hine E."/>
            <person name="Shefchek K.A."/>
            <person name="Das S.P."/>
            <person name="Tettelin H."/>
        </authorList>
    </citation>
    <scope>NUCLEOTIDE SEQUENCE [LARGE SCALE GENOMIC DNA]</scope>
    <source>
        <strain evidence="1 2">1513</strain>
    </source>
</reference>
<dbReference type="AlphaFoldDB" id="X8DJH6"/>
<evidence type="ECO:0000313" key="1">
    <source>
        <dbReference type="EMBL" id="EUA68186.1"/>
    </source>
</evidence>
<proteinExistence type="predicted"/>
<protein>
    <submittedName>
        <fullName evidence="1">Putative glycosyltransferase GtfA domain protein</fullName>
    </submittedName>
</protein>
<keyword evidence="1" id="KW-0808">Transferase</keyword>
<dbReference type="PATRIC" id="fig|1299321.3.peg.4758"/>
<gene>
    <name evidence="1" type="ORF">I540_4930</name>
</gene>
<dbReference type="EMBL" id="JAOJ01000003">
    <property type="protein sequence ID" value="EUA68186.1"/>
    <property type="molecule type" value="Genomic_DNA"/>
</dbReference>
<evidence type="ECO:0000313" key="2">
    <source>
        <dbReference type="Proteomes" id="UP000023351"/>
    </source>
</evidence>
<accession>X8DJH6</accession>
<name>X8DJH6_9MYCO</name>
<organism evidence="1 2">
    <name type="scientific">Mycobacteroides abscessus subsp. bolletii 1513</name>
    <dbReference type="NCBI Taxonomy" id="1299321"/>
    <lineage>
        <taxon>Bacteria</taxon>
        <taxon>Bacillati</taxon>
        <taxon>Actinomycetota</taxon>
        <taxon>Actinomycetes</taxon>
        <taxon>Mycobacteriales</taxon>
        <taxon>Mycobacteriaceae</taxon>
        <taxon>Mycobacteroides</taxon>
        <taxon>Mycobacteroides abscessus</taxon>
    </lineage>
</organism>